<sequence>MEIESKNGSKIRLHADIIDLGRGGLGFDSTEDRTVSRRHISFKLNGDGTRVYFQVIGKNPILVRDSANDDIRVFKSSERGELKTGDSFCVASKTPVWFDLKRSIACEDDESDSKIGGYDEAFAAEISGIDHDEIETGYISDIDPVKEFSFVVMGHEFDCYPKKLIHDIRNWNWFLEEPSDDRDEDDDDDENSEKKSRKSASKKRKKGGRKDDDDDDDDIWKGESEEDVELIKKSRNDLKPKYSTRSKDKNKKGTGASKRAKDNAASNGDDDDEEEEEEEDEETLGGFIVDDEDIGEGNEEDDEEEEFEENEDDE</sequence>
<proteinExistence type="predicted"/>
<dbReference type="Proteomes" id="UP001408789">
    <property type="component" value="Unassembled WGS sequence"/>
</dbReference>
<name>A0AAP0GZC2_9ASTR</name>
<feature type="region of interest" description="Disordered" evidence="1">
    <location>
        <begin position="177"/>
        <end position="314"/>
    </location>
</feature>
<dbReference type="InterPro" id="IPR008984">
    <property type="entry name" value="SMAD_FHA_dom_sf"/>
</dbReference>
<dbReference type="PANTHER" id="PTHR37733:SF1">
    <property type="entry name" value="SMAD_FHA DOMAIN-CONTAINING PROTEIN"/>
    <property type="match status" value="1"/>
</dbReference>
<reference evidence="2 3" key="1">
    <citation type="submission" date="2024-04" db="EMBL/GenBank/DDBJ databases">
        <title>The reference genome of an endangered Asteraceae, Deinandra increscens subsp. villosa, native to the Central Coast of California.</title>
        <authorList>
            <person name="Guilliams M."/>
            <person name="Hasenstab-Lehman K."/>
            <person name="Meyer R."/>
            <person name="Mcevoy S."/>
        </authorList>
    </citation>
    <scope>NUCLEOTIDE SEQUENCE [LARGE SCALE GENOMIC DNA]</scope>
    <source>
        <tissue evidence="2">Leaf</tissue>
    </source>
</reference>
<accession>A0AAP0GZC2</accession>
<keyword evidence="3" id="KW-1185">Reference proteome</keyword>
<feature type="compositionally biased region" description="Acidic residues" evidence="1">
    <location>
        <begin position="268"/>
        <end position="314"/>
    </location>
</feature>
<feature type="compositionally biased region" description="Acidic residues" evidence="1">
    <location>
        <begin position="177"/>
        <end position="191"/>
    </location>
</feature>
<dbReference type="AlphaFoldDB" id="A0AAP0GZC2"/>
<evidence type="ECO:0000256" key="1">
    <source>
        <dbReference type="SAM" id="MobiDB-lite"/>
    </source>
</evidence>
<feature type="compositionally biased region" description="Basic residues" evidence="1">
    <location>
        <begin position="242"/>
        <end position="252"/>
    </location>
</feature>
<evidence type="ECO:0000313" key="2">
    <source>
        <dbReference type="EMBL" id="KAK9066117.1"/>
    </source>
</evidence>
<dbReference type="Gene3D" id="2.60.200.20">
    <property type="match status" value="1"/>
</dbReference>
<organism evidence="2 3">
    <name type="scientific">Deinandra increscens subsp. villosa</name>
    <dbReference type="NCBI Taxonomy" id="3103831"/>
    <lineage>
        <taxon>Eukaryota</taxon>
        <taxon>Viridiplantae</taxon>
        <taxon>Streptophyta</taxon>
        <taxon>Embryophyta</taxon>
        <taxon>Tracheophyta</taxon>
        <taxon>Spermatophyta</taxon>
        <taxon>Magnoliopsida</taxon>
        <taxon>eudicotyledons</taxon>
        <taxon>Gunneridae</taxon>
        <taxon>Pentapetalae</taxon>
        <taxon>asterids</taxon>
        <taxon>campanulids</taxon>
        <taxon>Asterales</taxon>
        <taxon>Asteraceae</taxon>
        <taxon>Asteroideae</taxon>
        <taxon>Heliantheae alliance</taxon>
        <taxon>Madieae</taxon>
        <taxon>Madiinae</taxon>
        <taxon>Deinandra</taxon>
    </lineage>
</organism>
<dbReference type="EMBL" id="JBCNJP010000016">
    <property type="protein sequence ID" value="KAK9066117.1"/>
    <property type="molecule type" value="Genomic_DNA"/>
</dbReference>
<dbReference type="CDD" id="cd22671">
    <property type="entry name" value="FHA_APTX-like"/>
    <property type="match status" value="1"/>
</dbReference>
<protein>
    <recommendedName>
        <fullName evidence="4">FHA domain-containing protein</fullName>
    </recommendedName>
</protein>
<feature type="compositionally biased region" description="Basic residues" evidence="1">
    <location>
        <begin position="195"/>
        <end position="208"/>
    </location>
</feature>
<comment type="caution">
    <text evidence="2">The sequence shown here is derived from an EMBL/GenBank/DDBJ whole genome shotgun (WGS) entry which is preliminary data.</text>
</comment>
<dbReference type="SUPFAM" id="SSF49879">
    <property type="entry name" value="SMAD/FHA domain"/>
    <property type="match status" value="1"/>
</dbReference>
<feature type="compositionally biased region" description="Basic and acidic residues" evidence="1">
    <location>
        <begin position="219"/>
        <end position="240"/>
    </location>
</feature>
<dbReference type="PANTHER" id="PTHR37733">
    <property type="entry name" value="SMAD/FHA DOMAIN-CONTAINING PROTEIN"/>
    <property type="match status" value="1"/>
</dbReference>
<evidence type="ECO:0000313" key="3">
    <source>
        <dbReference type="Proteomes" id="UP001408789"/>
    </source>
</evidence>
<gene>
    <name evidence="2" type="ORF">SSX86_015519</name>
</gene>
<evidence type="ECO:0008006" key="4">
    <source>
        <dbReference type="Google" id="ProtNLM"/>
    </source>
</evidence>